<reference evidence="1" key="1">
    <citation type="submission" date="2022-03" db="EMBL/GenBank/DDBJ databases">
        <title>Genomic analyses of argali, domestic sheep and their hybrids provide insights into chromosomal evolution, heterosis and genetic basis of agronomic traits.</title>
        <authorList>
            <person name="Li M."/>
        </authorList>
    </citation>
    <scope>NUCLEOTIDE SEQUENCE</scope>
    <source>
        <strain evidence="1">F1 hybrid</strain>
    </source>
</reference>
<dbReference type="Proteomes" id="UP001057279">
    <property type="component" value="Linkage Group LG25"/>
</dbReference>
<name>A0ACB9U3S3_9CETA</name>
<protein>
    <submittedName>
        <fullName evidence="1">Uncharacterized protein</fullName>
    </submittedName>
</protein>
<gene>
    <name evidence="1" type="ORF">MJG53_018992</name>
</gene>
<evidence type="ECO:0000313" key="1">
    <source>
        <dbReference type="EMBL" id="KAI4557038.1"/>
    </source>
</evidence>
<proteinExistence type="predicted"/>
<organism evidence="1 2">
    <name type="scientific">Ovis ammon polii x Ovis aries</name>
    <dbReference type="NCBI Taxonomy" id="2918886"/>
    <lineage>
        <taxon>Eukaryota</taxon>
        <taxon>Metazoa</taxon>
        <taxon>Chordata</taxon>
        <taxon>Craniata</taxon>
        <taxon>Vertebrata</taxon>
        <taxon>Euteleostomi</taxon>
        <taxon>Mammalia</taxon>
        <taxon>Eutheria</taxon>
        <taxon>Laurasiatheria</taxon>
        <taxon>Artiodactyla</taxon>
        <taxon>Ruminantia</taxon>
        <taxon>Pecora</taxon>
        <taxon>Bovidae</taxon>
        <taxon>Caprinae</taxon>
        <taxon>Ovis</taxon>
    </lineage>
</organism>
<sequence length="228" mass="25533">MPWGWGRGDGWPEPTEPETLASVDGFRLWLSASKKKGTTRMRTPSPVHTCAETPQGSFTSTDTKARDSESESGVLQDTGCSAHPSVAQDTQTSKKPCWLPGQANSFTRSMKLQAAIEYCPAIYQSTEERQHAFHDAGRESSAAFLSVLDTHSGLRNDSVCWIFTEDRLDAEKMPFEWGAQDSQLCQTHSPVPKQPQISPGEYHKYLDKYLFSPQHKLYPESSDRGLYR</sequence>
<evidence type="ECO:0000313" key="2">
    <source>
        <dbReference type="Proteomes" id="UP001057279"/>
    </source>
</evidence>
<dbReference type="EMBL" id="CM043050">
    <property type="protein sequence ID" value="KAI4557038.1"/>
    <property type="molecule type" value="Genomic_DNA"/>
</dbReference>
<keyword evidence="2" id="KW-1185">Reference proteome</keyword>
<accession>A0ACB9U3S3</accession>
<comment type="caution">
    <text evidence="1">The sequence shown here is derived from an EMBL/GenBank/DDBJ whole genome shotgun (WGS) entry which is preliminary data.</text>
</comment>